<dbReference type="AlphaFoldDB" id="A0A250X273"/>
<feature type="region of interest" description="Disordered" evidence="2">
    <location>
        <begin position="236"/>
        <end position="279"/>
    </location>
</feature>
<feature type="compositionally biased region" description="Polar residues" evidence="2">
    <location>
        <begin position="40"/>
        <end position="63"/>
    </location>
</feature>
<dbReference type="EMBL" id="BEGY01000022">
    <property type="protein sequence ID" value="GAX77168.1"/>
    <property type="molecule type" value="Genomic_DNA"/>
</dbReference>
<reference evidence="4 5" key="1">
    <citation type="submission" date="2017-08" db="EMBL/GenBank/DDBJ databases">
        <title>Acidophilic green algal genome provides insights into adaptation to an acidic environment.</title>
        <authorList>
            <person name="Hirooka S."/>
            <person name="Hirose Y."/>
            <person name="Kanesaki Y."/>
            <person name="Higuchi S."/>
            <person name="Fujiwara T."/>
            <person name="Onuma R."/>
            <person name="Era A."/>
            <person name="Ohbayashi R."/>
            <person name="Uzuka A."/>
            <person name="Nozaki H."/>
            <person name="Yoshikawa H."/>
            <person name="Miyagishima S.Y."/>
        </authorList>
    </citation>
    <scope>NUCLEOTIDE SEQUENCE [LARGE SCALE GENOMIC DNA]</scope>
    <source>
        <strain evidence="4 5">NIES-2499</strain>
    </source>
</reference>
<sequence>MGRRSFLCHASDPAESGSNQQESSIAARIAAAKKYKESMSAASGVSTQQTFSIPKPTLPQSSILPPAPAPNFMEVSNIGHREELLSQSQNSSPLELMDSAPTVSQPSLHGMATQNNNQSTTDASKTSQNLLQDSYQPSFNDQQNLPQLTPPQNVVPFLDRTPDASLPSTELAALIFNATQAPGRGSAIQAEPSLASVLRSDSNLDANLRPEEFTLQKEERMKQMGAQIITVDQTYNPGASMADSTQLREAKSKESASSSKYQGSATSPTNTSNSASGSTIQVSDEVLYQPKVSTWGAFPRPNNISEAYGGGRNIAPGQALESEDQKAAREAAFNAAMKSYREKMGLDVDPELEEGAMVLYEEGMELFKTAQLKAAYEKFNEAMKMVPVRTKVGGMATLQKAIILDSNGESDEARKLYKQLRGHAVASVAKKAKQMAFGFEAASFLKADTISYSAKKTDYIKFFRAFADRNKIYIASKEDKRMDEELNRISTAIAMGVLLGPLALVGSLVARQHVM</sequence>
<dbReference type="InterPro" id="IPR019734">
    <property type="entry name" value="TPR_rpt"/>
</dbReference>
<name>A0A250X273_9CHLO</name>
<comment type="caution">
    <text evidence="4">The sequence shown here is derived from an EMBL/GenBank/DDBJ whole genome shotgun (WGS) entry which is preliminary data.</text>
</comment>
<feature type="repeat" description="TPR" evidence="1">
    <location>
        <begin position="356"/>
        <end position="389"/>
    </location>
</feature>
<feature type="compositionally biased region" description="Low complexity" evidence="2">
    <location>
        <begin position="255"/>
        <end position="279"/>
    </location>
</feature>
<feature type="compositionally biased region" description="Low complexity" evidence="2">
    <location>
        <begin position="142"/>
        <end position="152"/>
    </location>
</feature>
<accession>A0A250X273</accession>
<feature type="region of interest" description="Disordered" evidence="2">
    <location>
        <begin position="1"/>
        <end position="72"/>
    </location>
</feature>
<dbReference type="OrthoDB" id="206869at2759"/>
<organism evidence="4 5">
    <name type="scientific">Chlamydomonas eustigma</name>
    <dbReference type="NCBI Taxonomy" id="1157962"/>
    <lineage>
        <taxon>Eukaryota</taxon>
        <taxon>Viridiplantae</taxon>
        <taxon>Chlorophyta</taxon>
        <taxon>core chlorophytes</taxon>
        <taxon>Chlorophyceae</taxon>
        <taxon>CS clade</taxon>
        <taxon>Chlamydomonadales</taxon>
        <taxon>Chlamydomonadaceae</taxon>
        <taxon>Chlamydomonas</taxon>
    </lineage>
</organism>
<dbReference type="PANTHER" id="PTHR35482">
    <property type="entry name" value="CYTOCHROME C OXIDASE SUBUNIT"/>
    <property type="match status" value="1"/>
</dbReference>
<evidence type="ECO:0000256" key="3">
    <source>
        <dbReference type="SAM" id="Phobius"/>
    </source>
</evidence>
<keyword evidence="3" id="KW-0472">Membrane</keyword>
<keyword evidence="3" id="KW-1133">Transmembrane helix</keyword>
<evidence type="ECO:0000313" key="4">
    <source>
        <dbReference type="EMBL" id="GAX77168.1"/>
    </source>
</evidence>
<evidence type="ECO:0000256" key="2">
    <source>
        <dbReference type="SAM" id="MobiDB-lite"/>
    </source>
</evidence>
<keyword evidence="1" id="KW-0802">TPR repeat</keyword>
<feature type="transmembrane region" description="Helical" evidence="3">
    <location>
        <begin position="489"/>
        <end position="510"/>
    </location>
</feature>
<gene>
    <name evidence="4" type="ORF">CEUSTIGMA_g4613.t1</name>
</gene>
<proteinExistence type="predicted"/>
<feature type="compositionally biased region" description="Polar residues" evidence="2">
    <location>
        <begin position="236"/>
        <end position="245"/>
    </location>
</feature>
<feature type="region of interest" description="Disordered" evidence="2">
    <location>
        <begin position="86"/>
        <end position="127"/>
    </location>
</feature>
<evidence type="ECO:0000313" key="5">
    <source>
        <dbReference type="Proteomes" id="UP000232323"/>
    </source>
</evidence>
<feature type="compositionally biased region" description="Low complexity" evidence="2">
    <location>
        <begin position="23"/>
        <end position="32"/>
    </location>
</feature>
<dbReference type="PANTHER" id="PTHR35482:SF1">
    <property type="entry name" value="CYTOCHROME C OXIDASE SUBUNIT"/>
    <property type="match status" value="1"/>
</dbReference>
<evidence type="ECO:0000256" key="1">
    <source>
        <dbReference type="PROSITE-ProRule" id="PRU00339"/>
    </source>
</evidence>
<protein>
    <submittedName>
        <fullName evidence="4">Uncharacterized protein</fullName>
    </submittedName>
</protein>
<keyword evidence="5" id="KW-1185">Reference proteome</keyword>
<dbReference type="PROSITE" id="PS50005">
    <property type="entry name" value="TPR"/>
    <property type="match status" value="1"/>
</dbReference>
<feature type="compositionally biased region" description="Polar residues" evidence="2">
    <location>
        <begin position="101"/>
        <end position="127"/>
    </location>
</feature>
<keyword evidence="3" id="KW-0812">Transmembrane</keyword>
<dbReference type="Proteomes" id="UP000232323">
    <property type="component" value="Unassembled WGS sequence"/>
</dbReference>
<feature type="region of interest" description="Disordered" evidence="2">
    <location>
        <begin position="135"/>
        <end position="154"/>
    </location>
</feature>